<sequence length="270" mass="31565">MNTLENAGSKLVGYIQNKGFRTAYRCNEAGHLDETYLIDARYDTNNLKIPSVCVYDVSDVGLKSFVKKIIYSPAYKDYVKNFRKIRSILENKNLFVTESGHSTLKKGMISLQLLDRVLDRINEYLEAFEREYNEFELCERSTVDLFTKKNESGLKRLAFRGDSNNSDYDKESEEETIDTITIKVKKRKAINESEKYYSQDELFIARKRQRTISKNILEFNLRQNIELFELKEAFNPKGDRFLALDTDLSLLIAHRFLLMHTTYSYVSISI</sequence>
<protein>
    <submittedName>
        <fullName evidence="1">Uncharacterized protein</fullName>
    </submittedName>
</protein>
<name>A0A367KVZ4_RHIST</name>
<evidence type="ECO:0000313" key="1">
    <source>
        <dbReference type="EMBL" id="RCI06383.1"/>
    </source>
</evidence>
<keyword evidence="2" id="KW-1185">Reference proteome</keyword>
<comment type="caution">
    <text evidence="1">The sequence shown here is derived from an EMBL/GenBank/DDBJ whole genome shotgun (WGS) entry which is preliminary data.</text>
</comment>
<organism evidence="1 2">
    <name type="scientific">Rhizopus stolonifer</name>
    <name type="common">Rhizopus nigricans</name>
    <dbReference type="NCBI Taxonomy" id="4846"/>
    <lineage>
        <taxon>Eukaryota</taxon>
        <taxon>Fungi</taxon>
        <taxon>Fungi incertae sedis</taxon>
        <taxon>Mucoromycota</taxon>
        <taxon>Mucoromycotina</taxon>
        <taxon>Mucoromycetes</taxon>
        <taxon>Mucorales</taxon>
        <taxon>Mucorineae</taxon>
        <taxon>Rhizopodaceae</taxon>
        <taxon>Rhizopus</taxon>
    </lineage>
</organism>
<proteinExistence type="predicted"/>
<dbReference type="AlphaFoldDB" id="A0A367KVZ4"/>
<dbReference type="EMBL" id="PJQM01000166">
    <property type="protein sequence ID" value="RCI06383.1"/>
    <property type="molecule type" value="Genomic_DNA"/>
</dbReference>
<dbReference type="Proteomes" id="UP000253551">
    <property type="component" value="Unassembled WGS sequence"/>
</dbReference>
<gene>
    <name evidence="1" type="ORF">CU098_007247</name>
</gene>
<evidence type="ECO:0000313" key="2">
    <source>
        <dbReference type="Proteomes" id="UP000253551"/>
    </source>
</evidence>
<reference evidence="1 2" key="1">
    <citation type="journal article" date="2018" name="G3 (Bethesda)">
        <title>Phylogenetic and Phylogenomic Definition of Rhizopus Species.</title>
        <authorList>
            <person name="Gryganskyi A.P."/>
            <person name="Golan J."/>
            <person name="Dolatabadi S."/>
            <person name="Mondo S."/>
            <person name="Robb S."/>
            <person name="Idnurm A."/>
            <person name="Muszewska A."/>
            <person name="Steczkiewicz K."/>
            <person name="Masonjones S."/>
            <person name="Liao H.L."/>
            <person name="Gajdeczka M.T."/>
            <person name="Anike F."/>
            <person name="Vuek A."/>
            <person name="Anishchenko I.M."/>
            <person name="Voigt K."/>
            <person name="de Hoog G.S."/>
            <person name="Smith M.E."/>
            <person name="Heitman J."/>
            <person name="Vilgalys R."/>
            <person name="Stajich J.E."/>
        </authorList>
    </citation>
    <scope>NUCLEOTIDE SEQUENCE [LARGE SCALE GENOMIC DNA]</scope>
    <source>
        <strain evidence="1 2">LSU 92-RS-03</strain>
    </source>
</reference>
<accession>A0A367KVZ4</accession>